<evidence type="ECO:0000256" key="1">
    <source>
        <dbReference type="SAM" id="SignalP"/>
    </source>
</evidence>
<proteinExistence type="predicted"/>
<dbReference type="Gene3D" id="3.40.390.70">
    <property type="match status" value="1"/>
</dbReference>
<accession>A0ABR7D4H4</accession>
<protein>
    <submittedName>
        <fullName evidence="2">Uncharacterized protein</fullName>
    </submittedName>
</protein>
<reference evidence="2 3" key="1">
    <citation type="submission" date="2020-08" db="EMBL/GenBank/DDBJ databases">
        <title>Genome public.</title>
        <authorList>
            <person name="Liu C."/>
            <person name="Sun Q."/>
        </authorList>
    </citation>
    <scope>NUCLEOTIDE SEQUENCE [LARGE SCALE GENOMIC DNA]</scope>
    <source>
        <strain evidence="2 3">NSJ-56</strain>
    </source>
</reference>
<keyword evidence="1" id="KW-0732">Signal</keyword>
<dbReference type="PROSITE" id="PS51257">
    <property type="entry name" value="PROKAR_LIPOPROTEIN"/>
    <property type="match status" value="1"/>
</dbReference>
<evidence type="ECO:0000313" key="3">
    <source>
        <dbReference type="Proteomes" id="UP000646484"/>
    </source>
</evidence>
<dbReference type="EMBL" id="JACOOH010000008">
    <property type="protein sequence ID" value="MBC5622837.1"/>
    <property type="molecule type" value="Genomic_DNA"/>
</dbReference>
<name>A0ABR7D4H4_9BACT</name>
<dbReference type="RefSeq" id="WP_186977689.1">
    <property type="nucleotide sequence ID" value="NZ_JACOOH010000008.1"/>
</dbReference>
<sequence>MKWIYILCSAIIMGLFASCYDEKALTPTEDGEGMSRYEFPQGTNAWDKDIEEIAEKFNVYLIYKDFTHADFNRSWTGSSLGIEYYGEDLTDEQAERATRFMKEHVFAYLNEKVISRVLPMYWYMAYDVHVLNIILPGILEFKNPQPEYNDGLDFWVICLEGEDPEDSGMMAGGDKIDFPITPRDFYLRRGGVLEHILLTSFDKGNIEIPASFETGFDYKTEVKSADWEVDDENYYLTRGFPGYPGSGTIGDGFKPLEYISQMSNIKNFQTYIKFCLYYSVAELDEKYPRSKYPLLREKRDFVANYFKTTYGVDFDAIIEGPEIGE</sequence>
<gene>
    <name evidence="2" type="ORF">H8S64_17235</name>
</gene>
<dbReference type="Proteomes" id="UP000646484">
    <property type="component" value="Unassembled WGS sequence"/>
</dbReference>
<organism evidence="2 3">
    <name type="scientific">Butyricimonas hominis</name>
    <dbReference type="NCBI Taxonomy" id="2763032"/>
    <lineage>
        <taxon>Bacteria</taxon>
        <taxon>Pseudomonadati</taxon>
        <taxon>Bacteroidota</taxon>
        <taxon>Bacteroidia</taxon>
        <taxon>Bacteroidales</taxon>
        <taxon>Odoribacteraceae</taxon>
        <taxon>Butyricimonas</taxon>
    </lineage>
</organism>
<feature type="signal peptide" evidence="1">
    <location>
        <begin position="1"/>
        <end position="17"/>
    </location>
</feature>
<feature type="chain" id="PRO_5045086548" evidence="1">
    <location>
        <begin position="18"/>
        <end position="325"/>
    </location>
</feature>
<evidence type="ECO:0000313" key="2">
    <source>
        <dbReference type="EMBL" id="MBC5622837.1"/>
    </source>
</evidence>
<comment type="caution">
    <text evidence="2">The sequence shown here is derived from an EMBL/GenBank/DDBJ whole genome shotgun (WGS) entry which is preliminary data.</text>
</comment>
<keyword evidence="3" id="KW-1185">Reference proteome</keyword>